<dbReference type="InterPro" id="IPR015421">
    <property type="entry name" value="PyrdxlP-dep_Trfase_major"/>
</dbReference>
<keyword evidence="8" id="KW-1185">Reference proteome</keyword>
<dbReference type="GO" id="GO:0006520">
    <property type="term" value="P:amino acid metabolic process"/>
    <property type="evidence" value="ECO:0007669"/>
    <property type="project" value="InterPro"/>
</dbReference>
<evidence type="ECO:0000259" key="6">
    <source>
        <dbReference type="Pfam" id="PF00155"/>
    </source>
</evidence>
<dbReference type="GO" id="GO:0030170">
    <property type="term" value="F:pyridoxal phosphate binding"/>
    <property type="evidence" value="ECO:0007669"/>
    <property type="project" value="InterPro"/>
</dbReference>
<keyword evidence="7" id="KW-0378">Hydrolase</keyword>
<dbReference type="GO" id="GO:0008483">
    <property type="term" value="F:transaminase activity"/>
    <property type="evidence" value="ECO:0007669"/>
    <property type="project" value="UniProtKB-KW"/>
</dbReference>
<keyword evidence="7" id="KW-0031">Aminopeptidase</keyword>
<comment type="similarity">
    <text evidence="2">Belongs to the class-I pyridoxal-phosphate-dependent aminotransferase family.</text>
</comment>
<dbReference type="InterPro" id="IPR004839">
    <property type="entry name" value="Aminotransferase_I/II_large"/>
</dbReference>
<evidence type="ECO:0000313" key="8">
    <source>
        <dbReference type="Proteomes" id="UP000605992"/>
    </source>
</evidence>
<evidence type="ECO:0000256" key="4">
    <source>
        <dbReference type="ARBA" id="ARBA00022679"/>
    </source>
</evidence>
<sequence length="474" mass="50372">MLPLLANSQIRTSLRRSSISVPYSQHLKASLVLMPIPPRGWERSADSGGIVSVILSATLAANEDIVRRRRAGHHILNLAFGEAGLPVHPALRSRLSEASGVNGYGQVAGSAALREAAAGYWARRGLPTDPDLVVCGPGSKALLFGLLLALGGDIVLPMPSWVSYAAQAEIVGVRPIMIPPPPGEGGVPDPRLLARAVTLARARGRTVRSVLVTLPDNPTGRLARPETVRRVAEVARELDLTVISDEIYRDLVHDPAAAYASPAEFAPERTVITTGLSKSLALGGWRTGAARLAEPALRDRLLALASEIWSSPAAPVQHAAAYAFNEPAELVRRVADSRRLHGIVARAVADRFVRAGARVHAPQGGFYLYPEISAFGSSTELASELIENHGVAVLPGTAFGDRAHIPRVRVATSLLYGESAEQRLAALHADDPVRLPWIAASLNHLEAALAALRPGEGAETEVRRHEETVAATPI</sequence>
<reference evidence="7" key="1">
    <citation type="submission" date="2021-01" db="EMBL/GenBank/DDBJ databases">
        <title>Whole genome shotgun sequence of Planotetraspora thailandica NBRC 104271.</title>
        <authorList>
            <person name="Komaki H."/>
            <person name="Tamura T."/>
        </authorList>
    </citation>
    <scope>NUCLEOTIDE SEQUENCE</scope>
    <source>
        <strain evidence="7">NBRC 104271</strain>
    </source>
</reference>
<keyword evidence="3" id="KW-0032">Aminotransferase</keyword>
<feature type="domain" description="Aminotransferase class I/classII large" evidence="6">
    <location>
        <begin position="89"/>
        <end position="401"/>
    </location>
</feature>
<evidence type="ECO:0000256" key="1">
    <source>
        <dbReference type="ARBA" id="ARBA00001933"/>
    </source>
</evidence>
<dbReference type="EMBL" id="BOOR01000005">
    <property type="protein sequence ID" value="GII52309.1"/>
    <property type="molecule type" value="Genomic_DNA"/>
</dbReference>
<evidence type="ECO:0000256" key="2">
    <source>
        <dbReference type="ARBA" id="ARBA00007441"/>
    </source>
</evidence>
<name>A0A8J3XTL5_9ACTN</name>
<evidence type="ECO:0000313" key="7">
    <source>
        <dbReference type="EMBL" id="GII52309.1"/>
    </source>
</evidence>
<dbReference type="Proteomes" id="UP000605992">
    <property type="component" value="Unassembled WGS sequence"/>
</dbReference>
<accession>A0A8J3XTL5</accession>
<protein>
    <submittedName>
        <fullName evidence="7">Aminopeptidase</fullName>
    </submittedName>
</protein>
<keyword evidence="4" id="KW-0808">Transferase</keyword>
<dbReference type="InterPro" id="IPR050596">
    <property type="entry name" value="AspAT/PAT-like"/>
</dbReference>
<evidence type="ECO:0000256" key="5">
    <source>
        <dbReference type="ARBA" id="ARBA00022898"/>
    </source>
</evidence>
<gene>
    <name evidence="7" type="ORF">Pth03_06980</name>
</gene>
<dbReference type="InterPro" id="IPR015422">
    <property type="entry name" value="PyrdxlP-dep_Trfase_small"/>
</dbReference>
<keyword evidence="5" id="KW-0663">Pyridoxal phosphate</keyword>
<proteinExistence type="inferred from homology"/>
<dbReference type="PANTHER" id="PTHR46383">
    <property type="entry name" value="ASPARTATE AMINOTRANSFERASE"/>
    <property type="match status" value="1"/>
</dbReference>
<dbReference type="Pfam" id="PF00155">
    <property type="entry name" value="Aminotran_1_2"/>
    <property type="match status" value="1"/>
</dbReference>
<dbReference type="PANTHER" id="PTHR46383:SF1">
    <property type="entry name" value="ASPARTATE AMINOTRANSFERASE"/>
    <property type="match status" value="1"/>
</dbReference>
<keyword evidence="7" id="KW-0645">Protease</keyword>
<dbReference type="Gene3D" id="3.90.1150.10">
    <property type="entry name" value="Aspartate Aminotransferase, domain 1"/>
    <property type="match status" value="1"/>
</dbReference>
<dbReference type="AlphaFoldDB" id="A0A8J3XTL5"/>
<comment type="caution">
    <text evidence="7">The sequence shown here is derived from an EMBL/GenBank/DDBJ whole genome shotgun (WGS) entry which is preliminary data.</text>
</comment>
<dbReference type="SUPFAM" id="SSF53383">
    <property type="entry name" value="PLP-dependent transferases"/>
    <property type="match status" value="1"/>
</dbReference>
<organism evidence="7 8">
    <name type="scientific">Planotetraspora thailandica</name>
    <dbReference type="NCBI Taxonomy" id="487172"/>
    <lineage>
        <taxon>Bacteria</taxon>
        <taxon>Bacillati</taxon>
        <taxon>Actinomycetota</taxon>
        <taxon>Actinomycetes</taxon>
        <taxon>Streptosporangiales</taxon>
        <taxon>Streptosporangiaceae</taxon>
        <taxon>Planotetraspora</taxon>
    </lineage>
</organism>
<dbReference type="InterPro" id="IPR015424">
    <property type="entry name" value="PyrdxlP-dep_Trfase"/>
</dbReference>
<dbReference type="CDD" id="cd00609">
    <property type="entry name" value="AAT_like"/>
    <property type="match status" value="1"/>
</dbReference>
<comment type="cofactor">
    <cofactor evidence="1">
        <name>pyridoxal 5'-phosphate</name>
        <dbReference type="ChEBI" id="CHEBI:597326"/>
    </cofactor>
</comment>
<evidence type="ECO:0000256" key="3">
    <source>
        <dbReference type="ARBA" id="ARBA00022576"/>
    </source>
</evidence>
<dbReference type="GO" id="GO:0004177">
    <property type="term" value="F:aminopeptidase activity"/>
    <property type="evidence" value="ECO:0007669"/>
    <property type="project" value="UniProtKB-KW"/>
</dbReference>
<dbReference type="Gene3D" id="3.40.640.10">
    <property type="entry name" value="Type I PLP-dependent aspartate aminotransferase-like (Major domain)"/>
    <property type="match status" value="1"/>
</dbReference>